<dbReference type="KEGG" id="pphr:APZ00_21950"/>
<feature type="compositionally biased region" description="Basic and acidic residues" evidence="1">
    <location>
        <begin position="104"/>
        <end position="118"/>
    </location>
</feature>
<feature type="compositionally biased region" description="Basic and acidic residues" evidence="1">
    <location>
        <begin position="133"/>
        <end position="162"/>
    </location>
</feature>
<feature type="compositionally biased region" description="Basic and acidic residues" evidence="1">
    <location>
        <begin position="8"/>
        <end position="17"/>
    </location>
</feature>
<accession>A0A0U3NI87</accession>
<keyword evidence="3" id="KW-1185">Reference proteome</keyword>
<name>A0A0U3NI87_9HYPH</name>
<gene>
    <name evidence="2" type="ORF">APZ00_21950</name>
</gene>
<evidence type="ECO:0000313" key="3">
    <source>
        <dbReference type="Proteomes" id="UP000064921"/>
    </source>
</evidence>
<feature type="region of interest" description="Disordered" evidence="1">
    <location>
        <begin position="80"/>
        <end position="162"/>
    </location>
</feature>
<reference evidence="2 3" key="1">
    <citation type="submission" date="2015-10" db="EMBL/GenBank/DDBJ databases">
        <title>The world's first case of liver abscess caused by Pannonibacter phragmitetus.</title>
        <authorList>
            <person name="Ming D."/>
            <person name="Wang M."/>
            <person name="Zhou Y."/>
            <person name="Jiang T."/>
            <person name="Hu S."/>
        </authorList>
    </citation>
    <scope>NUCLEOTIDE SEQUENCE [LARGE SCALE GENOMIC DNA]</scope>
    <source>
        <strain evidence="2 3">31801</strain>
    </source>
</reference>
<dbReference type="EMBL" id="CP013068">
    <property type="protein sequence ID" value="ALV29376.1"/>
    <property type="molecule type" value="Genomic_DNA"/>
</dbReference>
<protein>
    <submittedName>
        <fullName evidence="2">Uncharacterized protein</fullName>
    </submittedName>
</protein>
<evidence type="ECO:0000313" key="2">
    <source>
        <dbReference type="EMBL" id="ALV29376.1"/>
    </source>
</evidence>
<dbReference type="AlphaFoldDB" id="A0A0U3NI87"/>
<dbReference type="Proteomes" id="UP000064921">
    <property type="component" value="Chromosome"/>
</dbReference>
<sequence length="162" mass="17291">MNQQHRGQHQERAEDIGVLKGPARPAVEREDLAAGKQPEIGGNAYGGAEKRACNIGPLDEEQTAGIGADNGGVEYRRCGEKAGDGHIHGGGGHIAGKGHRHGAAGHEEDEKHGQRAELRPQAQPEQKPQHQKPGHEQLVRGGFLDHEAAKEHGHPQGRRADA</sequence>
<organism evidence="2 3">
    <name type="scientific">Pannonibacter phragmitetus</name>
    <dbReference type="NCBI Taxonomy" id="121719"/>
    <lineage>
        <taxon>Bacteria</taxon>
        <taxon>Pseudomonadati</taxon>
        <taxon>Pseudomonadota</taxon>
        <taxon>Alphaproteobacteria</taxon>
        <taxon>Hyphomicrobiales</taxon>
        <taxon>Stappiaceae</taxon>
        <taxon>Pannonibacter</taxon>
    </lineage>
</organism>
<feature type="region of interest" description="Disordered" evidence="1">
    <location>
        <begin position="1"/>
        <end position="50"/>
    </location>
</feature>
<proteinExistence type="predicted"/>
<evidence type="ECO:0000256" key="1">
    <source>
        <dbReference type="SAM" id="MobiDB-lite"/>
    </source>
</evidence>